<dbReference type="EMBL" id="AP023396">
    <property type="protein sequence ID" value="BCK56865.1"/>
    <property type="molecule type" value="Genomic_DNA"/>
</dbReference>
<dbReference type="Proteomes" id="UP000516173">
    <property type="component" value="Chromosome"/>
</dbReference>
<gene>
    <name evidence="2" type="ORF">NWFMUON74_46370</name>
</gene>
<dbReference type="InterPro" id="IPR016181">
    <property type="entry name" value="Acyl_CoA_acyltransferase"/>
</dbReference>
<dbReference type="GO" id="GO:0005737">
    <property type="term" value="C:cytoplasm"/>
    <property type="evidence" value="ECO:0007669"/>
    <property type="project" value="TreeGrafter"/>
</dbReference>
<evidence type="ECO:0000313" key="2">
    <source>
        <dbReference type="EMBL" id="BCK56865.1"/>
    </source>
</evidence>
<reference evidence="2 3" key="1">
    <citation type="submission" date="2020-08" db="EMBL/GenBank/DDBJ databases">
        <title>Genome Sequencing of Nocardia wallacei strain FMUON74 and assembly.</title>
        <authorList>
            <person name="Toyokawa M."/>
            <person name="Uesaka K."/>
        </authorList>
    </citation>
    <scope>NUCLEOTIDE SEQUENCE [LARGE SCALE GENOMIC DNA]</scope>
    <source>
        <strain evidence="2 3">FMUON74</strain>
    </source>
</reference>
<dbReference type="Gene3D" id="3.40.630.30">
    <property type="match status" value="1"/>
</dbReference>
<protein>
    <recommendedName>
        <fullName evidence="1">N-acetyltransferase domain-containing protein</fullName>
    </recommendedName>
</protein>
<dbReference type="PANTHER" id="PTHR43441">
    <property type="entry name" value="RIBOSOMAL-PROTEIN-SERINE ACETYLTRANSFERASE"/>
    <property type="match status" value="1"/>
</dbReference>
<sequence length="173" mass="18726">MSGNTSFAADLIGEHVLLRPWSEADLAAVRDKARCAHWAADFPADGDRVIAGLIAENPEWRGEFGHRLILERDSGLVVGSIGPFWPPRHGAVEIGYGTVPSRRGRGLAAEATRLLTGLAFTEPRVLTVFATVETTNPASIRVLEKAGFERSSAAADGTERWVCRRDPANPLLQ</sequence>
<dbReference type="RefSeq" id="WP_187683863.1">
    <property type="nucleotide sequence ID" value="NZ_AP023396.1"/>
</dbReference>
<dbReference type="PANTHER" id="PTHR43441:SF6">
    <property type="entry name" value="N-ACETYLTRANSFERASE DOMAIN-CONTAINING PROTEIN"/>
    <property type="match status" value="1"/>
</dbReference>
<dbReference type="SUPFAM" id="SSF55729">
    <property type="entry name" value="Acyl-CoA N-acyltransferases (Nat)"/>
    <property type="match status" value="1"/>
</dbReference>
<dbReference type="InterPro" id="IPR000182">
    <property type="entry name" value="GNAT_dom"/>
</dbReference>
<evidence type="ECO:0000259" key="1">
    <source>
        <dbReference type="PROSITE" id="PS51186"/>
    </source>
</evidence>
<dbReference type="GO" id="GO:0008999">
    <property type="term" value="F:protein-N-terminal-alanine acetyltransferase activity"/>
    <property type="evidence" value="ECO:0007669"/>
    <property type="project" value="TreeGrafter"/>
</dbReference>
<keyword evidence="3" id="KW-1185">Reference proteome</keyword>
<dbReference type="GO" id="GO:1990189">
    <property type="term" value="F:protein N-terminal-serine acetyltransferase activity"/>
    <property type="evidence" value="ECO:0007669"/>
    <property type="project" value="TreeGrafter"/>
</dbReference>
<feature type="domain" description="N-acetyltransferase" evidence="1">
    <location>
        <begin position="16"/>
        <end position="166"/>
    </location>
</feature>
<name>A0A7G1KNI8_9NOCA</name>
<dbReference type="Pfam" id="PF13302">
    <property type="entry name" value="Acetyltransf_3"/>
    <property type="match status" value="1"/>
</dbReference>
<evidence type="ECO:0000313" key="3">
    <source>
        <dbReference type="Proteomes" id="UP000516173"/>
    </source>
</evidence>
<dbReference type="AlphaFoldDB" id="A0A7G1KNI8"/>
<dbReference type="GeneID" id="80349093"/>
<dbReference type="PROSITE" id="PS51186">
    <property type="entry name" value="GNAT"/>
    <property type="match status" value="1"/>
</dbReference>
<dbReference type="InterPro" id="IPR051908">
    <property type="entry name" value="Ribosomal_N-acetyltransferase"/>
</dbReference>
<dbReference type="KEGG" id="nwl:NWFMUON74_46370"/>
<organism evidence="2 3">
    <name type="scientific">Nocardia wallacei</name>
    <dbReference type="NCBI Taxonomy" id="480035"/>
    <lineage>
        <taxon>Bacteria</taxon>
        <taxon>Bacillati</taxon>
        <taxon>Actinomycetota</taxon>
        <taxon>Actinomycetes</taxon>
        <taxon>Mycobacteriales</taxon>
        <taxon>Nocardiaceae</taxon>
        <taxon>Nocardia</taxon>
    </lineage>
</organism>
<accession>A0A7G1KNI8</accession>
<proteinExistence type="predicted"/>